<keyword evidence="2" id="KW-0479">Metal-binding</keyword>
<accession>A0AAJ4UYM1</accession>
<dbReference type="Gene3D" id="2.60.120.620">
    <property type="entry name" value="q2cbj1_9rhob like domain"/>
    <property type="match status" value="1"/>
</dbReference>
<dbReference type="InterPro" id="IPR044862">
    <property type="entry name" value="Pro_4_hyd_alph_FE2OG_OXY"/>
</dbReference>
<gene>
    <name evidence="7" type="ORF">C6V80_05330</name>
    <name evidence="8" type="ORF">EDC58_0360</name>
</gene>
<dbReference type="EMBL" id="CP027432">
    <property type="protein sequence ID" value="QCI28397.1"/>
    <property type="molecule type" value="Genomic_DNA"/>
</dbReference>
<dbReference type="GO" id="GO:0031418">
    <property type="term" value="F:L-ascorbic acid binding"/>
    <property type="evidence" value="ECO:0007669"/>
    <property type="project" value="InterPro"/>
</dbReference>
<dbReference type="PANTHER" id="PTHR10869:SF246">
    <property type="entry name" value="TRANSMEMBRANE PROLYL 4-HYDROXYLASE"/>
    <property type="match status" value="1"/>
</dbReference>
<dbReference type="PANTHER" id="PTHR10869">
    <property type="entry name" value="PROLYL 4-HYDROXYLASE ALPHA SUBUNIT"/>
    <property type="match status" value="1"/>
</dbReference>
<dbReference type="Pfam" id="PF13640">
    <property type="entry name" value="2OG-FeII_Oxy_3"/>
    <property type="match status" value="1"/>
</dbReference>
<dbReference type="EMBL" id="RJVK01000001">
    <property type="protein sequence ID" value="ROR40879.1"/>
    <property type="molecule type" value="Genomic_DNA"/>
</dbReference>
<feature type="domain" description="Prolyl 4-hydroxylase alpha subunit" evidence="6">
    <location>
        <begin position="31"/>
        <end position="216"/>
    </location>
</feature>
<protein>
    <submittedName>
        <fullName evidence="7">2OG-Fe(II) oxygenase</fullName>
    </submittedName>
    <submittedName>
        <fullName evidence="8">SM-20-related protein</fullName>
    </submittedName>
</protein>
<evidence type="ECO:0000256" key="3">
    <source>
        <dbReference type="ARBA" id="ARBA00022964"/>
    </source>
</evidence>
<dbReference type="RefSeq" id="WP_123351789.1">
    <property type="nucleotide sequence ID" value="NZ_CP027432.2"/>
</dbReference>
<dbReference type="GO" id="GO:0051213">
    <property type="term" value="F:dioxygenase activity"/>
    <property type="evidence" value="ECO:0007669"/>
    <property type="project" value="UniProtKB-KW"/>
</dbReference>
<keyword evidence="4" id="KW-0560">Oxidoreductase</keyword>
<name>A0AAJ4UYM1_9BACT</name>
<sequence length="218" mass="25151">MVPISQKIYALDDIWQMDFEKYPLASHYNEYPFLVFENLVSKDECKRALNSLSNCDYKAKLVGSGLDESIRKTIIHTPTKEIKEVFEKAFFAIKEKVEKFYGVSFLKGTELQVLEYKEGGFYKCHADNASEIVKNGKLVGYKVVKPERKLTTLMFLNDDYKGGEVEFCHLRFANGDRVIHKPKAGEMIVFPSHGLFSHEVKPVHGNNRFAVVKWWDVI</sequence>
<evidence type="ECO:0000256" key="2">
    <source>
        <dbReference type="ARBA" id="ARBA00022723"/>
    </source>
</evidence>
<evidence type="ECO:0000256" key="4">
    <source>
        <dbReference type="ARBA" id="ARBA00023002"/>
    </source>
</evidence>
<evidence type="ECO:0000259" key="6">
    <source>
        <dbReference type="SMART" id="SM00702"/>
    </source>
</evidence>
<dbReference type="GO" id="GO:0016705">
    <property type="term" value="F:oxidoreductase activity, acting on paired donors, with incorporation or reduction of molecular oxygen"/>
    <property type="evidence" value="ECO:0007669"/>
    <property type="project" value="InterPro"/>
</dbReference>
<dbReference type="AlphaFoldDB" id="A0AAJ4UYM1"/>
<proteinExistence type="predicted"/>
<organism evidence="8 9">
    <name type="scientific">Caminibacter pacificus</name>
    <dbReference type="NCBI Taxonomy" id="1424653"/>
    <lineage>
        <taxon>Bacteria</taxon>
        <taxon>Pseudomonadati</taxon>
        <taxon>Campylobacterota</taxon>
        <taxon>Epsilonproteobacteria</taxon>
        <taxon>Nautiliales</taxon>
        <taxon>Nautiliaceae</taxon>
        <taxon>Caminibacter</taxon>
    </lineage>
</organism>
<keyword evidence="5" id="KW-0408">Iron</keyword>
<comment type="cofactor">
    <cofactor evidence="1">
        <name>L-ascorbate</name>
        <dbReference type="ChEBI" id="CHEBI:38290"/>
    </cofactor>
</comment>
<keyword evidence="3" id="KW-0223">Dioxygenase</keyword>
<evidence type="ECO:0000256" key="5">
    <source>
        <dbReference type="ARBA" id="ARBA00023004"/>
    </source>
</evidence>
<dbReference type="Proteomes" id="UP000272781">
    <property type="component" value="Unassembled WGS sequence"/>
</dbReference>
<evidence type="ECO:0000313" key="9">
    <source>
        <dbReference type="Proteomes" id="UP000272781"/>
    </source>
</evidence>
<dbReference type="InterPro" id="IPR006620">
    <property type="entry name" value="Pro_4_hyd_alph"/>
</dbReference>
<evidence type="ECO:0000313" key="7">
    <source>
        <dbReference type="EMBL" id="QCI28397.1"/>
    </source>
</evidence>
<evidence type="ECO:0000313" key="10">
    <source>
        <dbReference type="Proteomes" id="UP000298805"/>
    </source>
</evidence>
<evidence type="ECO:0000256" key="1">
    <source>
        <dbReference type="ARBA" id="ARBA00001961"/>
    </source>
</evidence>
<reference evidence="8 9" key="2">
    <citation type="submission" date="2018-11" db="EMBL/GenBank/DDBJ databases">
        <title>Genomic Encyclopedia of Type Strains, Phase IV (KMG-IV): sequencing the most valuable type-strain genomes for metagenomic binning, comparative biology and taxonomic classification.</title>
        <authorList>
            <person name="Goeker M."/>
        </authorList>
    </citation>
    <scope>NUCLEOTIDE SEQUENCE [LARGE SCALE GENOMIC DNA]</scope>
    <source>
        <strain evidence="8 9">DSM 27783</strain>
    </source>
</reference>
<evidence type="ECO:0000313" key="8">
    <source>
        <dbReference type="EMBL" id="ROR40879.1"/>
    </source>
</evidence>
<keyword evidence="10" id="KW-1185">Reference proteome</keyword>
<dbReference type="InterPro" id="IPR045054">
    <property type="entry name" value="P4HA-like"/>
</dbReference>
<reference evidence="10" key="1">
    <citation type="submission" date="2018-03" db="EMBL/GenBank/DDBJ databases">
        <title>A comparative analysis of the Nautiliaceae.</title>
        <authorList>
            <person name="Grosche A."/>
            <person name="Smedile F."/>
            <person name="Vetriani C."/>
        </authorList>
    </citation>
    <scope>NUCLEOTIDE SEQUENCE [LARGE SCALE GENOMIC DNA]</scope>
    <source>
        <strain evidence="10">TB6</strain>
    </source>
</reference>
<dbReference type="SMART" id="SM00702">
    <property type="entry name" value="P4Hc"/>
    <property type="match status" value="1"/>
</dbReference>
<dbReference type="Proteomes" id="UP000298805">
    <property type="component" value="Chromosome"/>
</dbReference>
<reference evidence="7" key="3">
    <citation type="submission" date="2019-06" db="EMBL/GenBank/DDBJ databases">
        <title>A comparative analysis of the Nautiliaceae.</title>
        <authorList>
            <person name="Grosche A."/>
            <person name="Smedile F."/>
            <person name="Vetriani C."/>
        </authorList>
    </citation>
    <scope>NUCLEOTIDE SEQUENCE</scope>
    <source>
        <strain evidence="7">TB6</strain>
    </source>
</reference>
<dbReference type="GO" id="GO:0005506">
    <property type="term" value="F:iron ion binding"/>
    <property type="evidence" value="ECO:0007669"/>
    <property type="project" value="InterPro"/>
</dbReference>